<dbReference type="EMBL" id="KN824343">
    <property type="protein sequence ID" value="KIM23051.1"/>
    <property type="molecule type" value="Genomic_DNA"/>
</dbReference>
<reference evidence="4 5" key="1">
    <citation type="submission" date="2014-04" db="EMBL/GenBank/DDBJ databases">
        <authorList>
            <consortium name="DOE Joint Genome Institute"/>
            <person name="Kuo A."/>
            <person name="Zuccaro A."/>
            <person name="Kohler A."/>
            <person name="Nagy L.G."/>
            <person name="Floudas D."/>
            <person name="Copeland A."/>
            <person name="Barry K.W."/>
            <person name="Cichocki N."/>
            <person name="Veneault-Fourrey C."/>
            <person name="LaButti K."/>
            <person name="Lindquist E.A."/>
            <person name="Lipzen A."/>
            <person name="Lundell T."/>
            <person name="Morin E."/>
            <person name="Murat C."/>
            <person name="Sun H."/>
            <person name="Tunlid A."/>
            <person name="Henrissat B."/>
            <person name="Grigoriev I.V."/>
            <person name="Hibbett D.S."/>
            <person name="Martin F."/>
            <person name="Nordberg H.P."/>
            <person name="Cantor M.N."/>
            <person name="Hua S.X."/>
        </authorList>
    </citation>
    <scope>NUCLEOTIDE SEQUENCE [LARGE SCALE GENOMIC DNA]</scope>
    <source>
        <strain evidence="4 5">MAFF 305830</strain>
    </source>
</reference>
<reference evidence="5" key="2">
    <citation type="submission" date="2015-01" db="EMBL/GenBank/DDBJ databases">
        <title>Evolutionary Origins and Diversification of the Mycorrhizal Mutualists.</title>
        <authorList>
            <consortium name="DOE Joint Genome Institute"/>
            <consortium name="Mycorrhizal Genomics Consortium"/>
            <person name="Kohler A."/>
            <person name="Kuo A."/>
            <person name="Nagy L.G."/>
            <person name="Floudas D."/>
            <person name="Copeland A."/>
            <person name="Barry K.W."/>
            <person name="Cichocki N."/>
            <person name="Veneault-Fourrey C."/>
            <person name="LaButti K."/>
            <person name="Lindquist E.A."/>
            <person name="Lipzen A."/>
            <person name="Lundell T."/>
            <person name="Morin E."/>
            <person name="Murat C."/>
            <person name="Riley R."/>
            <person name="Ohm R."/>
            <person name="Sun H."/>
            <person name="Tunlid A."/>
            <person name="Henrissat B."/>
            <person name="Grigoriev I.V."/>
            <person name="Hibbett D.S."/>
            <person name="Martin F."/>
        </authorList>
    </citation>
    <scope>NUCLEOTIDE SEQUENCE [LARGE SCALE GENOMIC DNA]</scope>
    <source>
        <strain evidence="5">MAFF 305830</strain>
    </source>
</reference>
<dbReference type="InterPro" id="IPR006598">
    <property type="entry name" value="CAP10"/>
</dbReference>
<evidence type="ECO:0000313" key="5">
    <source>
        <dbReference type="Proteomes" id="UP000054097"/>
    </source>
</evidence>
<gene>
    <name evidence="4" type="ORF">M408DRAFT_332531</name>
</gene>
<feature type="domain" description="Glycosyl transferase CAP10" evidence="3">
    <location>
        <begin position="312"/>
        <end position="616"/>
    </location>
</feature>
<dbReference type="PANTHER" id="PTHR12203:SF35">
    <property type="entry name" value="PROTEIN O-GLUCOSYLTRANSFERASE 1"/>
    <property type="match status" value="1"/>
</dbReference>
<dbReference type="InterPro" id="IPR051091">
    <property type="entry name" value="O-Glucosyltr/Glycosyltrsf_90"/>
</dbReference>
<comment type="similarity">
    <text evidence="1">Belongs to the glycosyltransferase 90 family.</text>
</comment>
<dbReference type="STRING" id="933852.A0A0C3AUX1"/>
<keyword evidence="2 4" id="KW-0808">Transferase</keyword>
<dbReference type="OrthoDB" id="202415at2759"/>
<evidence type="ECO:0000313" key="4">
    <source>
        <dbReference type="EMBL" id="KIM23051.1"/>
    </source>
</evidence>
<dbReference type="Pfam" id="PF05686">
    <property type="entry name" value="Glyco_transf_90"/>
    <property type="match status" value="1"/>
</dbReference>
<evidence type="ECO:0000256" key="1">
    <source>
        <dbReference type="ARBA" id="ARBA00010118"/>
    </source>
</evidence>
<name>A0A0C3AUX1_SERVB</name>
<evidence type="ECO:0000256" key="2">
    <source>
        <dbReference type="ARBA" id="ARBA00022679"/>
    </source>
</evidence>
<protein>
    <submittedName>
        <fullName evidence="4">Glycosyltransferase family 90 protein</fullName>
    </submittedName>
</protein>
<dbReference type="Proteomes" id="UP000054097">
    <property type="component" value="Unassembled WGS sequence"/>
</dbReference>
<dbReference type="HOGENOM" id="CLU_005027_4_0_1"/>
<keyword evidence="5" id="KW-1185">Reference proteome</keyword>
<dbReference type="AlphaFoldDB" id="A0A0C3AUX1"/>
<dbReference type="GO" id="GO:0016740">
    <property type="term" value="F:transferase activity"/>
    <property type="evidence" value="ECO:0007669"/>
    <property type="project" value="UniProtKB-KW"/>
</dbReference>
<sequence>MHSPKLTRMARSRSLPLKETLLANKKRLIILLCTFIFIAYIAGLSPPQLTKSLPIPNIHKWIPDAAYFLGLRNRPGIIVHPIPKLMVEAQTKYKGMLASQSKTVAQAAREYRRRYKRDPPKGFDEWFAFAKENGAIIIDEYDQLVGDLEPFWQFDGTEIRRRAVQVGSLPSIDLVRLVNGKAITVNIEKGFEDSEVSARAKGFRVMIEKFQAKLPDMDFPINAKAEGRVLVPWEHVHYPNMTEQDSSMGVEHMLNGKFVADWQGDSNVWEAFRRTCPPSSQARRLYQSMRALLKEGQRPVDLFEKAGLVAGPDEDFQFSKSVDDRYDFCQHPHAHTQQGHFFSDWRTIPVLYPIFSPAKGEGYSDILVPSHYYYSSTKRYTYGWDPVSQTVKDVDDNEQPWIRKTNKIFWRGATTGGGSSPPGYLASYQRHRLLRMTSDRGDGNRTVIFADPPGTDNFVFAKVPIAHLNKEFTDAAFTKAIACVQYPGGCDALRREHRFAEAVPLGEHWRHKFLIDVDGMGYSARLFAFLASDSAVIKSTVYREYFSDWIQPWLHYIPLSQGYNELYNIHAYFAGPSAYMTSMVSNATSSAARKKNPRELDGDKQLHRIARAGRQWKATVGRKVDMESTCCLYMHSIGGDLTNLCSLRLPPMPRVGPFMG</sequence>
<dbReference type="SMART" id="SM00672">
    <property type="entry name" value="CAP10"/>
    <property type="match status" value="1"/>
</dbReference>
<accession>A0A0C3AUX1</accession>
<evidence type="ECO:0000259" key="3">
    <source>
        <dbReference type="SMART" id="SM00672"/>
    </source>
</evidence>
<dbReference type="PANTHER" id="PTHR12203">
    <property type="entry name" value="KDEL LYS-ASP-GLU-LEU CONTAINING - RELATED"/>
    <property type="match status" value="1"/>
</dbReference>
<organism evidence="4 5">
    <name type="scientific">Serendipita vermifera MAFF 305830</name>
    <dbReference type="NCBI Taxonomy" id="933852"/>
    <lineage>
        <taxon>Eukaryota</taxon>
        <taxon>Fungi</taxon>
        <taxon>Dikarya</taxon>
        <taxon>Basidiomycota</taxon>
        <taxon>Agaricomycotina</taxon>
        <taxon>Agaricomycetes</taxon>
        <taxon>Sebacinales</taxon>
        <taxon>Serendipitaceae</taxon>
        <taxon>Serendipita</taxon>
    </lineage>
</organism>
<proteinExistence type="inferred from homology"/>